<feature type="region of interest" description="Disordered" evidence="1">
    <location>
        <begin position="1"/>
        <end position="109"/>
    </location>
</feature>
<dbReference type="SMART" id="SM00368">
    <property type="entry name" value="LRR_RI"/>
    <property type="match status" value="8"/>
</dbReference>
<dbReference type="SUPFAM" id="SSF52047">
    <property type="entry name" value="RNI-like"/>
    <property type="match status" value="1"/>
</dbReference>
<gene>
    <name evidence="2" type="ORF">ACEWY4_012311</name>
</gene>
<dbReference type="PANTHER" id="PTHR24114:SF37">
    <property type="entry name" value="LEUCINE-RICH REPEAT-CONTAINING PROTEIN 74B"/>
    <property type="match status" value="1"/>
</dbReference>
<dbReference type="Proteomes" id="UP001591681">
    <property type="component" value="Unassembled WGS sequence"/>
</dbReference>
<evidence type="ECO:0000313" key="2">
    <source>
        <dbReference type="EMBL" id="KAL2092513.1"/>
    </source>
</evidence>
<evidence type="ECO:0000256" key="1">
    <source>
        <dbReference type="SAM" id="MobiDB-lite"/>
    </source>
</evidence>
<dbReference type="EMBL" id="JBHFQA010000010">
    <property type="protein sequence ID" value="KAL2092513.1"/>
    <property type="molecule type" value="Genomic_DNA"/>
</dbReference>
<comment type="caution">
    <text evidence="2">The sequence shown here is derived from an EMBL/GenBank/DDBJ whole genome shotgun (WGS) entry which is preliminary data.</text>
</comment>
<evidence type="ECO:0000313" key="3">
    <source>
        <dbReference type="Proteomes" id="UP001591681"/>
    </source>
</evidence>
<dbReference type="InterPro" id="IPR001611">
    <property type="entry name" value="Leu-rich_rpt"/>
</dbReference>
<dbReference type="PANTHER" id="PTHR24114">
    <property type="entry name" value="LEUCINE RICH REPEAT FAMILY PROTEIN"/>
    <property type="match status" value="1"/>
</dbReference>
<protein>
    <recommendedName>
        <fullName evidence="4">Leucine-rich repeat-containing protein 74B</fullName>
    </recommendedName>
</protein>
<name>A0ABD1K064_9TELE</name>
<evidence type="ECO:0008006" key="4">
    <source>
        <dbReference type="Google" id="ProtNLM"/>
    </source>
</evidence>
<reference evidence="2 3" key="1">
    <citation type="submission" date="2024-09" db="EMBL/GenBank/DDBJ databases">
        <title>A chromosome-level genome assembly of Gray's grenadier anchovy, Coilia grayii.</title>
        <authorList>
            <person name="Fu Z."/>
        </authorList>
    </citation>
    <scope>NUCLEOTIDE SEQUENCE [LARGE SCALE GENOMIC DNA]</scope>
    <source>
        <strain evidence="2">G4</strain>
        <tissue evidence="2">Muscle</tissue>
    </source>
</reference>
<organism evidence="2 3">
    <name type="scientific">Coilia grayii</name>
    <name type="common">Gray's grenadier anchovy</name>
    <dbReference type="NCBI Taxonomy" id="363190"/>
    <lineage>
        <taxon>Eukaryota</taxon>
        <taxon>Metazoa</taxon>
        <taxon>Chordata</taxon>
        <taxon>Craniata</taxon>
        <taxon>Vertebrata</taxon>
        <taxon>Euteleostomi</taxon>
        <taxon>Actinopterygii</taxon>
        <taxon>Neopterygii</taxon>
        <taxon>Teleostei</taxon>
        <taxon>Clupei</taxon>
        <taxon>Clupeiformes</taxon>
        <taxon>Clupeoidei</taxon>
        <taxon>Engraulidae</taxon>
        <taxon>Coilinae</taxon>
        <taxon>Coilia</taxon>
    </lineage>
</organism>
<dbReference type="AlphaFoldDB" id="A0ABD1K064"/>
<accession>A0ABD1K064</accession>
<dbReference type="InterPro" id="IPR052394">
    <property type="entry name" value="LRR-containing"/>
</dbReference>
<dbReference type="InterPro" id="IPR032675">
    <property type="entry name" value="LRR_dom_sf"/>
</dbReference>
<sequence>MAMGKKVARGSLLPSVLEDDGLETEHERVELGGIGSRPPSRPSKAYSRGSVDYQRVTRSDGSLLGPSGGGSGAVVSGDGYQEVEVEEEVGEGRRSTSSARRASDTMEEDYDTDLDLEGCVASRLAYDPTGEVRYREACRTLKVIPASFFLRNMHSSELNMTHHGLGPQGTKALAVPLVTNISVVRLNLRDNWMEALGGSAVAELLKENCYITEIDLSENRLGDGGAEALCSMLLENTTLACLRLSSNELSDGAAKHLSLAISTNQSLESLDLSHNKLGDAAGETLGYAIAENTGMKFLSLAWNCIRGRGAIALAKGLGANIFLRKVDLSYNGLGKDGAVALGEALRENNTLEELNISNNRIPPEGAIRFSIGLKVNKTIRILKMARNPMQSAGCYGILASIQSNPASVMEYLDFSDITVDLQFDKLYNIMQETFPSLQIKHGGRVNAYKIST</sequence>
<dbReference type="Gene3D" id="3.80.10.10">
    <property type="entry name" value="Ribonuclease Inhibitor"/>
    <property type="match status" value="1"/>
</dbReference>
<proteinExistence type="predicted"/>
<dbReference type="Pfam" id="PF13516">
    <property type="entry name" value="LRR_6"/>
    <property type="match status" value="7"/>
</dbReference>
<keyword evidence="3" id="KW-1185">Reference proteome</keyword>